<proteinExistence type="predicted"/>
<feature type="transmembrane region" description="Helical" evidence="1">
    <location>
        <begin position="12"/>
        <end position="38"/>
    </location>
</feature>
<dbReference type="EMBL" id="QZJW01000001">
    <property type="protein sequence ID" value="RJO62349.1"/>
    <property type="molecule type" value="Genomic_DNA"/>
</dbReference>
<protein>
    <submittedName>
        <fullName evidence="2">Uncharacterized protein</fullName>
    </submittedName>
</protein>
<keyword evidence="1" id="KW-0472">Membrane</keyword>
<dbReference type="Proteomes" id="UP000285655">
    <property type="component" value="Unassembled WGS sequence"/>
</dbReference>
<reference evidence="2 3" key="1">
    <citation type="journal article" date="2017" name="ISME J.">
        <title>Energy and carbon metabolisms in a deep terrestrial subsurface fluid microbial community.</title>
        <authorList>
            <person name="Momper L."/>
            <person name="Jungbluth S.P."/>
            <person name="Lee M.D."/>
            <person name="Amend J.P."/>
        </authorList>
    </citation>
    <scope>NUCLEOTIDE SEQUENCE [LARGE SCALE GENOMIC DNA]</scope>
    <source>
        <strain evidence="2">SURF_29</strain>
    </source>
</reference>
<comment type="caution">
    <text evidence="2">The sequence shown here is derived from an EMBL/GenBank/DDBJ whole genome shotgun (WGS) entry which is preliminary data.</text>
</comment>
<keyword evidence="1" id="KW-1133">Transmembrane helix</keyword>
<evidence type="ECO:0000313" key="3">
    <source>
        <dbReference type="Proteomes" id="UP000285655"/>
    </source>
</evidence>
<sequence length="366" mass="39965">MKDCKVREMLYILGIIMLPKTLLQIIFLSVITLFLIVLPPSPSSLAQSGDPCENTSDSLIKVQDGLLSAVSSSDVYLETGECIGGNKAMIPPFSILSFKEIKAEYFDKNQITNKEIIVTTTSYTQTDRNQGNITGSSDTTYQNKLKLQPDEGVGLYSIEKAGDQGGDLIIERDLSSDNITINDDNVTTIVFVEGSLLINSNIEISKESSGVVFIVQGDINVGPNVSQIDAMLITYGTFCSLYLDNACASEKQDANRLVINGSIISFNSSKTPQFMRSFENNTEAAEEINYQTKYLIIFKELFSRTRQIWSEITDSASIIELSAATTPLPTSPPVTPTIAPTNTPTPTPSNPLTIETIIEVVNALEI</sequence>
<keyword evidence="1" id="KW-0812">Transmembrane</keyword>
<evidence type="ECO:0000256" key="1">
    <source>
        <dbReference type="SAM" id="Phobius"/>
    </source>
</evidence>
<evidence type="ECO:0000313" key="2">
    <source>
        <dbReference type="EMBL" id="RJO62349.1"/>
    </source>
</evidence>
<accession>A0A419DGU8</accession>
<organism evidence="2 3">
    <name type="scientific">candidate division WS5 bacterium</name>
    <dbReference type="NCBI Taxonomy" id="2093353"/>
    <lineage>
        <taxon>Bacteria</taxon>
        <taxon>candidate division WS5</taxon>
    </lineage>
</organism>
<dbReference type="AlphaFoldDB" id="A0A419DGU8"/>
<gene>
    <name evidence="2" type="ORF">C4544_00045</name>
</gene>
<name>A0A419DGU8_9BACT</name>